<dbReference type="SMART" id="SM00584">
    <property type="entry name" value="TLDc"/>
    <property type="match status" value="1"/>
</dbReference>
<dbReference type="OrthoDB" id="289228at2759"/>
<organism evidence="2 3">
    <name type="scientific">Erythranthe guttata</name>
    <name type="common">Yellow monkey flower</name>
    <name type="synonym">Mimulus guttatus</name>
    <dbReference type="NCBI Taxonomy" id="4155"/>
    <lineage>
        <taxon>Eukaryota</taxon>
        <taxon>Viridiplantae</taxon>
        <taxon>Streptophyta</taxon>
        <taxon>Embryophyta</taxon>
        <taxon>Tracheophyta</taxon>
        <taxon>Spermatophyta</taxon>
        <taxon>Magnoliopsida</taxon>
        <taxon>eudicotyledons</taxon>
        <taxon>Gunneridae</taxon>
        <taxon>Pentapetalae</taxon>
        <taxon>asterids</taxon>
        <taxon>lamiids</taxon>
        <taxon>Lamiales</taxon>
        <taxon>Phrymaceae</taxon>
        <taxon>Erythranthe</taxon>
    </lineage>
</organism>
<keyword evidence="3" id="KW-1185">Reference proteome</keyword>
<evidence type="ECO:0000313" key="2">
    <source>
        <dbReference type="EMBL" id="EYU36773.1"/>
    </source>
</evidence>
<dbReference type="EMBL" id="KI630592">
    <property type="protein sequence ID" value="EYU36773.1"/>
    <property type="molecule type" value="Genomic_DNA"/>
</dbReference>
<evidence type="ECO:0000259" key="1">
    <source>
        <dbReference type="PROSITE" id="PS51886"/>
    </source>
</evidence>
<dbReference type="PANTHER" id="PTHR23354">
    <property type="entry name" value="NUCLEOLAR PROTEIN 7/ESTROGEN RECEPTOR COACTIVATOR-RELATED"/>
    <property type="match status" value="1"/>
</dbReference>
<dbReference type="Proteomes" id="UP000030748">
    <property type="component" value="Unassembled WGS sequence"/>
</dbReference>
<dbReference type="InterPro" id="IPR006571">
    <property type="entry name" value="TLDc_dom"/>
</dbReference>
<dbReference type="PANTHER" id="PTHR23354:SF104">
    <property type="entry name" value="TLD-DOMAIN CONTAINING NUCLEOLAR PROTEIN"/>
    <property type="match status" value="1"/>
</dbReference>
<proteinExistence type="predicted"/>
<feature type="domain" description="TLDc" evidence="1">
    <location>
        <begin position="292"/>
        <end position="480"/>
    </location>
</feature>
<reference evidence="2 3" key="1">
    <citation type="journal article" date="2013" name="Proc. Natl. Acad. Sci. U.S.A.">
        <title>Fine-scale variation in meiotic recombination in Mimulus inferred from population shotgun sequencing.</title>
        <authorList>
            <person name="Hellsten U."/>
            <person name="Wright K.M."/>
            <person name="Jenkins J."/>
            <person name="Shu S."/>
            <person name="Yuan Y."/>
            <person name="Wessler S.R."/>
            <person name="Schmutz J."/>
            <person name="Willis J.H."/>
            <person name="Rokhsar D.S."/>
        </authorList>
    </citation>
    <scope>NUCLEOTIDE SEQUENCE [LARGE SCALE GENOMIC DNA]</scope>
    <source>
        <strain evidence="3">cv. DUN x IM62</strain>
    </source>
</reference>
<protein>
    <recommendedName>
        <fullName evidence="1">TLDc domain-containing protein</fullName>
    </recommendedName>
</protein>
<dbReference type="AlphaFoldDB" id="A0A022RAK7"/>
<evidence type="ECO:0000313" key="3">
    <source>
        <dbReference type="Proteomes" id="UP000030748"/>
    </source>
</evidence>
<accession>A0A022RAK7</accession>
<dbReference type="OMA" id="GNERIFM"/>
<dbReference type="KEGG" id="egt:105959572"/>
<dbReference type="PhylomeDB" id="A0A022RAK7"/>
<sequence length="536" mass="59854">MGQSSSTEHNVSPELREVQSLAASTGSLPSLQKAFSLLSDPQTNSIPLHSLQKCFDFNFDNFESDQQLLHKDCSVFFTHLGSAIIDLFFVTDKDGVNWLEFLRGYTKCCGRMVASSLFNNLFQVFSTTCSKAGLSVDLQFEKFDDDCKINGTLSAQDIVTLLSVCWIFSWDSKTLKSNTGKTEGKCILPDISHLVLSAIESCAEDGLELNFWDSVVSEMEIRLPASKIHLWALKNIPNLADCFVQFVYARLCHLTTDEDKSEPSCSSAQESSTSAISEATLLTCGWAWAISLTLRGSVCEEISRICFPNDIDEINQNLLYRSSVHGKGLNRFWSNVEGYNGPLLVLIAAACEDGDNTRRWVIGALTHQGFENKDSFYGTSGSLYALSPVFRALTTSGREKNFIYSHLHPTGLYDAHPKPVGIAFGGNIGNERIFIDEDFAKVTVRHHAVDKTYQHGALFPNQGYLQVEASVLEVEVWGLGGTGSIEIQNSHRKREQLFTDQRRKIDLKTFTNWEDSPEKMMMDMMSNPGAVRREER</sequence>
<name>A0A022RAK7_ERYGU</name>
<dbReference type="eggNOG" id="KOG4636">
    <property type="taxonomic scope" value="Eukaryota"/>
</dbReference>
<gene>
    <name evidence="2" type="ORF">MIMGU_mgv1a004266mg</name>
</gene>
<dbReference type="PROSITE" id="PS51886">
    <property type="entry name" value="TLDC"/>
    <property type="match status" value="1"/>
</dbReference>
<dbReference type="Pfam" id="PF07534">
    <property type="entry name" value="TLD"/>
    <property type="match status" value="1"/>
</dbReference>